<dbReference type="EMBL" id="KV878242">
    <property type="protein sequence ID" value="OJZ85723.1"/>
    <property type="molecule type" value="Genomic_DNA"/>
</dbReference>
<sequence>MASNAQSLVQTGKRPHSIPGRLRVCTFLLPTLGTASCSSLQVWSSCDPASMRSKPDP</sequence>
<dbReference type="AlphaFoldDB" id="A0A1M3TG32"/>
<dbReference type="Proteomes" id="UP000184063">
    <property type="component" value="Unassembled WGS sequence"/>
</dbReference>
<evidence type="ECO:0000313" key="1">
    <source>
        <dbReference type="EMBL" id="OJZ85723.1"/>
    </source>
</evidence>
<proteinExistence type="predicted"/>
<name>A0A1M3TG32_ASPLC</name>
<reference evidence="2" key="1">
    <citation type="journal article" date="2017" name="Genome Biol.">
        <title>Comparative genomics reveals high biological diversity and specific adaptations in the industrially and medically important fungal genus Aspergillus.</title>
        <authorList>
            <person name="de Vries R.P."/>
            <person name="Riley R."/>
            <person name="Wiebenga A."/>
            <person name="Aguilar-Osorio G."/>
            <person name="Amillis S."/>
            <person name="Uchima C.A."/>
            <person name="Anderluh G."/>
            <person name="Asadollahi M."/>
            <person name="Askin M."/>
            <person name="Barry K."/>
            <person name="Battaglia E."/>
            <person name="Bayram O."/>
            <person name="Benocci T."/>
            <person name="Braus-Stromeyer S.A."/>
            <person name="Caldana C."/>
            <person name="Canovas D."/>
            <person name="Cerqueira G.C."/>
            <person name="Chen F."/>
            <person name="Chen W."/>
            <person name="Choi C."/>
            <person name="Clum A."/>
            <person name="Dos Santos R.A."/>
            <person name="Damasio A.R."/>
            <person name="Diallinas G."/>
            <person name="Emri T."/>
            <person name="Fekete E."/>
            <person name="Flipphi M."/>
            <person name="Freyberg S."/>
            <person name="Gallo A."/>
            <person name="Gournas C."/>
            <person name="Habgood R."/>
            <person name="Hainaut M."/>
            <person name="Harispe M.L."/>
            <person name="Henrissat B."/>
            <person name="Hilden K.S."/>
            <person name="Hope R."/>
            <person name="Hossain A."/>
            <person name="Karabika E."/>
            <person name="Karaffa L."/>
            <person name="Karanyi Z."/>
            <person name="Krasevec N."/>
            <person name="Kuo A."/>
            <person name="Kusch H."/>
            <person name="LaButti K."/>
            <person name="Lagendijk E.L."/>
            <person name="Lapidus A."/>
            <person name="Levasseur A."/>
            <person name="Lindquist E."/>
            <person name="Lipzen A."/>
            <person name="Logrieco A.F."/>
            <person name="MacCabe A."/>
            <person name="Maekelae M.R."/>
            <person name="Malavazi I."/>
            <person name="Melin P."/>
            <person name="Meyer V."/>
            <person name="Mielnichuk N."/>
            <person name="Miskei M."/>
            <person name="Molnar A.P."/>
            <person name="Mule G."/>
            <person name="Ngan C.Y."/>
            <person name="Orejas M."/>
            <person name="Orosz E."/>
            <person name="Ouedraogo J.P."/>
            <person name="Overkamp K.M."/>
            <person name="Park H.-S."/>
            <person name="Perrone G."/>
            <person name="Piumi F."/>
            <person name="Punt P.J."/>
            <person name="Ram A.F."/>
            <person name="Ramon A."/>
            <person name="Rauscher S."/>
            <person name="Record E."/>
            <person name="Riano-Pachon D.M."/>
            <person name="Robert V."/>
            <person name="Roehrig J."/>
            <person name="Ruller R."/>
            <person name="Salamov A."/>
            <person name="Salih N.S."/>
            <person name="Samson R.A."/>
            <person name="Sandor E."/>
            <person name="Sanguinetti M."/>
            <person name="Schuetze T."/>
            <person name="Sepcic K."/>
            <person name="Shelest E."/>
            <person name="Sherlock G."/>
            <person name="Sophianopoulou V."/>
            <person name="Squina F.M."/>
            <person name="Sun H."/>
            <person name="Susca A."/>
            <person name="Todd R.B."/>
            <person name="Tsang A."/>
            <person name="Unkles S.E."/>
            <person name="van de Wiele N."/>
            <person name="van Rossen-Uffink D."/>
            <person name="Oliveira J.V."/>
            <person name="Vesth T.C."/>
            <person name="Visser J."/>
            <person name="Yu J.-H."/>
            <person name="Zhou M."/>
            <person name="Andersen M.R."/>
            <person name="Archer D.B."/>
            <person name="Baker S.E."/>
            <person name="Benoit I."/>
            <person name="Brakhage A.A."/>
            <person name="Braus G.H."/>
            <person name="Fischer R."/>
            <person name="Frisvad J.C."/>
            <person name="Goldman G.H."/>
            <person name="Houbraken J."/>
            <person name="Oakley B."/>
            <person name="Pocsi I."/>
            <person name="Scazzocchio C."/>
            <person name="Seiboth B."/>
            <person name="vanKuyk P.A."/>
            <person name="Wortman J."/>
            <person name="Dyer P.S."/>
            <person name="Grigoriev I.V."/>
        </authorList>
    </citation>
    <scope>NUCLEOTIDE SEQUENCE [LARGE SCALE GENOMIC DNA]</scope>
    <source>
        <strain evidence="2">CBS 106.47</strain>
    </source>
</reference>
<organism evidence="1 2">
    <name type="scientific">Aspergillus luchuensis (strain CBS 106.47)</name>
    <dbReference type="NCBI Taxonomy" id="1137211"/>
    <lineage>
        <taxon>Eukaryota</taxon>
        <taxon>Fungi</taxon>
        <taxon>Dikarya</taxon>
        <taxon>Ascomycota</taxon>
        <taxon>Pezizomycotina</taxon>
        <taxon>Eurotiomycetes</taxon>
        <taxon>Eurotiomycetidae</taxon>
        <taxon>Eurotiales</taxon>
        <taxon>Aspergillaceae</taxon>
        <taxon>Aspergillus</taxon>
        <taxon>Aspergillus subgen. Circumdati</taxon>
    </lineage>
</organism>
<gene>
    <name evidence="1" type="ORF">ASPFODRAFT_46788</name>
</gene>
<accession>A0A1M3TG32</accession>
<evidence type="ECO:0000313" key="2">
    <source>
        <dbReference type="Proteomes" id="UP000184063"/>
    </source>
</evidence>
<dbReference type="VEuPathDB" id="FungiDB:ASPFODRAFT_46788"/>
<protein>
    <submittedName>
        <fullName evidence="1">Uncharacterized protein</fullName>
    </submittedName>
</protein>